<dbReference type="InterPro" id="IPR023799">
    <property type="entry name" value="RbfA_dom_sf"/>
</dbReference>
<organism evidence="2 3">
    <name type="scientific">Candidatus Adlerbacteria bacterium RIFCSPHIGHO2_12_FULL_53_18</name>
    <dbReference type="NCBI Taxonomy" id="1797242"/>
    <lineage>
        <taxon>Bacteria</taxon>
        <taxon>Candidatus Adleribacteriota</taxon>
    </lineage>
</organism>
<dbReference type="GO" id="GO:0006364">
    <property type="term" value="P:rRNA processing"/>
    <property type="evidence" value="ECO:0007669"/>
    <property type="project" value="InterPro"/>
</dbReference>
<reference evidence="2 3" key="1">
    <citation type="journal article" date="2016" name="Nat. Commun.">
        <title>Thousands of microbial genomes shed light on interconnected biogeochemical processes in an aquifer system.</title>
        <authorList>
            <person name="Anantharaman K."/>
            <person name="Brown C.T."/>
            <person name="Hug L.A."/>
            <person name="Sharon I."/>
            <person name="Castelle C.J."/>
            <person name="Probst A.J."/>
            <person name="Thomas B.C."/>
            <person name="Singh A."/>
            <person name="Wilkins M.J."/>
            <person name="Karaoz U."/>
            <person name="Brodie E.L."/>
            <person name="Williams K.H."/>
            <person name="Hubbard S.S."/>
            <person name="Banfield J.F."/>
        </authorList>
    </citation>
    <scope>NUCLEOTIDE SEQUENCE [LARGE SCALE GENOMIC DNA]</scope>
</reference>
<dbReference type="Pfam" id="PF02033">
    <property type="entry name" value="RBFA"/>
    <property type="match status" value="1"/>
</dbReference>
<dbReference type="AlphaFoldDB" id="A0A1F4XSN6"/>
<name>A0A1F4XSN6_9BACT</name>
<dbReference type="InterPro" id="IPR015946">
    <property type="entry name" value="KH_dom-like_a/b"/>
</dbReference>
<dbReference type="EMBL" id="MEWW01000010">
    <property type="protein sequence ID" value="OGC84710.1"/>
    <property type="molecule type" value="Genomic_DNA"/>
</dbReference>
<comment type="caution">
    <text evidence="2">The sequence shown here is derived from an EMBL/GenBank/DDBJ whole genome shotgun (WGS) entry which is preliminary data.</text>
</comment>
<dbReference type="InterPro" id="IPR000238">
    <property type="entry name" value="RbfA"/>
</dbReference>
<sequence>MQENRNERKREALREVAAEFLSREAGRQSLITVTRTQLSEDGKRGTIYITVLPETAEENALDFCLRNRTELSNFFKKRVKGALPPHVEFAIDKGEKNRQRLDELS</sequence>
<accession>A0A1F4XSN6</accession>
<dbReference type="Proteomes" id="UP000178091">
    <property type="component" value="Unassembled WGS sequence"/>
</dbReference>
<evidence type="ECO:0000256" key="1">
    <source>
        <dbReference type="ARBA" id="ARBA00022517"/>
    </source>
</evidence>
<keyword evidence="1" id="KW-0690">Ribosome biogenesis</keyword>
<dbReference type="Gene3D" id="3.30.300.20">
    <property type="match status" value="1"/>
</dbReference>
<protein>
    <recommendedName>
        <fullName evidence="4">Ribosome-binding factor A</fullName>
    </recommendedName>
</protein>
<evidence type="ECO:0000313" key="3">
    <source>
        <dbReference type="Proteomes" id="UP000178091"/>
    </source>
</evidence>
<proteinExistence type="predicted"/>
<evidence type="ECO:0000313" key="2">
    <source>
        <dbReference type="EMBL" id="OGC84710.1"/>
    </source>
</evidence>
<dbReference type="SUPFAM" id="SSF89919">
    <property type="entry name" value="Ribosome-binding factor A, RbfA"/>
    <property type="match status" value="1"/>
</dbReference>
<evidence type="ECO:0008006" key="4">
    <source>
        <dbReference type="Google" id="ProtNLM"/>
    </source>
</evidence>
<gene>
    <name evidence="2" type="ORF">A3F55_02495</name>
</gene>